<keyword evidence="3 7" id="KW-0812">Transmembrane</keyword>
<gene>
    <name evidence="10" type="primary">ERP5</name>
    <name evidence="10" type="ORF">CAAN4_H16622</name>
</gene>
<feature type="chain" id="PRO_5047436210" evidence="8">
    <location>
        <begin position="19"/>
        <end position="214"/>
    </location>
</feature>
<feature type="signal peptide" evidence="8">
    <location>
        <begin position="1"/>
        <end position="18"/>
    </location>
</feature>
<dbReference type="PROSITE" id="PS50866">
    <property type="entry name" value="GOLD"/>
    <property type="match status" value="1"/>
</dbReference>
<evidence type="ECO:0000256" key="3">
    <source>
        <dbReference type="ARBA" id="ARBA00022692"/>
    </source>
</evidence>
<feature type="domain" description="GOLD" evidence="9">
    <location>
        <begin position="28"/>
        <end position="125"/>
    </location>
</feature>
<dbReference type="SMART" id="SM01190">
    <property type="entry name" value="EMP24_GP25L"/>
    <property type="match status" value="1"/>
</dbReference>
<evidence type="ECO:0000256" key="5">
    <source>
        <dbReference type="ARBA" id="ARBA00022989"/>
    </source>
</evidence>
<dbReference type="Proteomes" id="UP001497600">
    <property type="component" value="Chromosome H"/>
</dbReference>
<keyword evidence="5" id="KW-1133">Transmembrane helix</keyword>
<keyword evidence="11" id="KW-1185">Reference proteome</keyword>
<evidence type="ECO:0000256" key="6">
    <source>
        <dbReference type="ARBA" id="ARBA00023136"/>
    </source>
</evidence>
<dbReference type="EMBL" id="OZ004260">
    <property type="protein sequence ID" value="CAK7921635.1"/>
    <property type="molecule type" value="Genomic_DNA"/>
</dbReference>
<accession>A0ABP0ELE3</accession>
<evidence type="ECO:0000313" key="10">
    <source>
        <dbReference type="EMBL" id="CAK7921635.1"/>
    </source>
</evidence>
<name>A0ABP0ELE3_9ASCO</name>
<evidence type="ECO:0000256" key="2">
    <source>
        <dbReference type="ARBA" id="ARBA00007104"/>
    </source>
</evidence>
<organism evidence="10 11">
    <name type="scientific">[Candida] anglica</name>
    <dbReference type="NCBI Taxonomy" id="148631"/>
    <lineage>
        <taxon>Eukaryota</taxon>
        <taxon>Fungi</taxon>
        <taxon>Dikarya</taxon>
        <taxon>Ascomycota</taxon>
        <taxon>Saccharomycotina</taxon>
        <taxon>Pichiomycetes</taxon>
        <taxon>Debaryomycetaceae</taxon>
        <taxon>Kurtzmaniella</taxon>
    </lineage>
</organism>
<keyword evidence="4 8" id="KW-0732">Signal</keyword>
<keyword evidence="6" id="KW-0472">Membrane</keyword>
<sequence length="214" mass="24520">MLRSVAVLLFMCITQVCGLHFYLKTGEMRCFYEELPKDTLVVGKIDVTEHNEHTGGYVKNSNLVLELTIDETFDNNHRVVSQKSFPSGTLTFTSLDSGEHKICLKPSYKDGTVGKGHRIFFDLALGSAHDYIDSKSTHKVDSLTRKVQSLNKKLEEIHWEQETMREREAAFRDSSESTNARVVKWTIVQILVLVGTCFYQLRHLKSFFVKQKIV</sequence>
<dbReference type="InterPro" id="IPR015720">
    <property type="entry name" value="Emp24-like"/>
</dbReference>
<proteinExistence type="inferred from homology"/>
<comment type="similarity">
    <text evidence="2 7">Belongs to the EMP24/GP25L family.</text>
</comment>
<evidence type="ECO:0000313" key="11">
    <source>
        <dbReference type="Proteomes" id="UP001497600"/>
    </source>
</evidence>
<dbReference type="Pfam" id="PF01105">
    <property type="entry name" value="EMP24_GP25L"/>
    <property type="match status" value="1"/>
</dbReference>
<evidence type="ECO:0000256" key="4">
    <source>
        <dbReference type="ARBA" id="ARBA00022729"/>
    </source>
</evidence>
<reference evidence="10 11" key="1">
    <citation type="submission" date="2024-01" db="EMBL/GenBank/DDBJ databases">
        <authorList>
            <consortium name="Genoscope - CEA"/>
            <person name="William W."/>
        </authorList>
    </citation>
    <scope>NUCLEOTIDE SEQUENCE [LARGE SCALE GENOMIC DNA]</scope>
    <source>
        <strain evidence="10 11">29B2s-10</strain>
    </source>
</reference>
<dbReference type="InterPro" id="IPR009038">
    <property type="entry name" value="GOLD_dom"/>
</dbReference>
<evidence type="ECO:0000256" key="7">
    <source>
        <dbReference type="RuleBase" id="RU003827"/>
    </source>
</evidence>
<evidence type="ECO:0000256" key="1">
    <source>
        <dbReference type="ARBA" id="ARBA00004479"/>
    </source>
</evidence>
<dbReference type="PANTHER" id="PTHR22811">
    <property type="entry name" value="TRANSMEMBRANE EMP24 DOMAIN-CONTAINING PROTEIN"/>
    <property type="match status" value="1"/>
</dbReference>
<protein>
    <submittedName>
        <fullName evidence="10">Protein Erp5p</fullName>
    </submittedName>
</protein>
<comment type="subcellular location">
    <subcellularLocation>
        <location evidence="1 7">Membrane</location>
        <topology evidence="1 7">Single-pass type I membrane protein</topology>
    </subcellularLocation>
</comment>
<evidence type="ECO:0000256" key="8">
    <source>
        <dbReference type="SAM" id="SignalP"/>
    </source>
</evidence>
<evidence type="ECO:0000259" key="9">
    <source>
        <dbReference type="PROSITE" id="PS50866"/>
    </source>
</evidence>